<evidence type="ECO:0000313" key="3">
    <source>
        <dbReference type="Proteomes" id="UP001054837"/>
    </source>
</evidence>
<evidence type="ECO:0000256" key="1">
    <source>
        <dbReference type="SAM" id="MobiDB-lite"/>
    </source>
</evidence>
<proteinExistence type="predicted"/>
<dbReference type="Proteomes" id="UP001054837">
    <property type="component" value="Unassembled WGS sequence"/>
</dbReference>
<organism evidence="2 3">
    <name type="scientific">Caerostris darwini</name>
    <dbReference type="NCBI Taxonomy" id="1538125"/>
    <lineage>
        <taxon>Eukaryota</taxon>
        <taxon>Metazoa</taxon>
        <taxon>Ecdysozoa</taxon>
        <taxon>Arthropoda</taxon>
        <taxon>Chelicerata</taxon>
        <taxon>Arachnida</taxon>
        <taxon>Araneae</taxon>
        <taxon>Araneomorphae</taxon>
        <taxon>Entelegynae</taxon>
        <taxon>Araneoidea</taxon>
        <taxon>Araneidae</taxon>
        <taxon>Caerostris</taxon>
    </lineage>
</organism>
<accession>A0AAV4TH78</accession>
<name>A0AAV4TH78_9ARAC</name>
<dbReference type="AlphaFoldDB" id="A0AAV4TH78"/>
<keyword evidence="3" id="KW-1185">Reference proteome</keyword>
<reference evidence="2 3" key="1">
    <citation type="submission" date="2021-06" db="EMBL/GenBank/DDBJ databases">
        <title>Caerostris darwini draft genome.</title>
        <authorList>
            <person name="Kono N."/>
            <person name="Arakawa K."/>
        </authorList>
    </citation>
    <scope>NUCLEOTIDE SEQUENCE [LARGE SCALE GENOMIC DNA]</scope>
</reference>
<dbReference type="EMBL" id="BPLQ01009653">
    <property type="protein sequence ID" value="GIY45660.1"/>
    <property type="molecule type" value="Genomic_DNA"/>
</dbReference>
<gene>
    <name evidence="2" type="ORF">CDAR_576541</name>
</gene>
<feature type="compositionally biased region" description="Basic and acidic residues" evidence="1">
    <location>
        <begin position="1"/>
        <end position="17"/>
    </location>
</feature>
<sequence length="91" mass="10520">MCRKKEKVERFSEKEKGQNMSIAPRSDDLQWLQALCLLRREQTQTSNLPFFDPDSLPISFPDKIDDSTFMRLLTAFSTGSDDGLLPHNHFT</sequence>
<feature type="region of interest" description="Disordered" evidence="1">
    <location>
        <begin position="1"/>
        <end position="23"/>
    </location>
</feature>
<evidence type="ECO:0000313" key="2">
    <source>
        <dbReference type="EMBL" id="GIY45660.1"/>
    </source>
</evidence>
<comment type="caution">
    <text evidence="2">The sequence shown here is derived from an EMBL/GenBank/DDBJ whole genome shotgun (WGS) entry which is preliminary data.</text>
</comment>
<protein>
    <submittedName>
        <fullName evidence="2">Uncharacterized protein</fullName>
    </submittedName>
</protein>